<sequence length="226" mass="26320">MMSKRVCVEFAVTIIIMFLSGVHGYGFYRLGQCPQLENCVSFAVKEGNLFNTLMQELEPGDILGTIDAAMELMCSNRPAVIRCFLDMTYQDCFQVKNAVHAFDRTDFQQIIDGFCYYTDEMSDLLRIGTKVNNRHWFFGCMEIMSIVLTKSKTDQTYLEYFRCSKDRTIPVFDFLSVCFTEHLKGTSDEDIIIFVREKALDTQKYFCLRAEKYIIQQIIKLYLKVL</sequence>
<dbReference type="OrthoDB" id="10275250at2759"/>
<gene>
    <name evidence="1" type="ORF">MEDL_57318</name>
</gene>
<dbReference type="Proteomes" id="UP000683360">
    <property type="component" value="Unassembled WGS sequence"/>
</dbReference>
<evidence type="ECO:0000313" key="1">
    <source>
        <dbReference type="EMBL" id="CAG2245294.1"/>
    </source>
</evidence>
<evidence type="ECO:0000313" key="2">
    <source>
        <dbReference type="Proteomes" id="UP000683360"/>
    </source>
</evidence>
<dbReference type="AlphaFoldDB" id="A0A8S3URC0"/>
<organism evidence="1 2">
    <name type="scientific">Mytilus edulis</name>
    <name type="common">Blue mussel</name>
    <dbReference type="NCBI Taxonomy" id="6550"/>
    <lineage>
        <taxon>Eukaryota</taxon>
        <taxon>Metazoa</taxon>
        <taxon>Spiralia</taxon>
        <taxon>Lophotrochozoa</taxon>
        <taxon>Mollusca</taxon>
        <taxon>Bivalvia</taxon>
        <taxon>Autobranchia</taxon>
        <taxon>Pteriomorphia</taxon>
        <taxon>Mytilida</taxon>
        <taxon>Mytiloidea</taxon>
        <taxon>Mytilidae</taxon>
        <taxon>Mytilinae</taxon>
        <taxon>Mytilus</taxon>
    </lineage>
</organism>
<comment type="caution">
    <text evidence="1">The sequence shown here is derived from an EMBL/GenBank/DDBJ whole genome shotgun (WGS) entry which is preliminary data.</text>
</comment>
<reference evidence="1" key="1">
    <citation type="submission" date="2021-03" db="EMBL/GenBank/DDBJ databases">
        <authorList>
            <person name="Bekaert M."/>
        </authorList>
    </citation>
    <scope>NUCLEOTIDE SEQUENCE</scope>
</reference>
<protein>
    <submittedName>
        <fullName evidence="1">Uncharacterized protein</fullName>
    </submittedName>
</protein>
<proteinExistence type="predicted"/>
<accession>A0A8S3URC0</accession>
<name>A0A8S3URC0_MYTED</name>
<keyword evidence="2" id="KW-1185">Reference proteome</keyword>
<dbReference type="EMBL" id="CAJPWZ010002767">
    <property type="protein sequence ID" value="CAG2245294.1"/>
    <property type="molecule type" value="Genomic_DNA"/>
</dbReference>